<keyword evidence="7" id="KW-0560">Oxidoreductase</keyword>
<keyword evidence="11" id="KW-1185">Reference proteome</keyword>
<evidence type="ECO:0000256" key="6">
    <source>
        <dbReference type="ARBA" id="ARBA00022857"/>
    </source>
</evidence>
<name>A0A1E4TAE8_9ASCO</name>
<dbReference type="OrthoDB" id="16284at2759"/>
<reference evidence="11" key="1">
    <citation type="submission" date="2016-02" db="EMBL/GenBank/DDBJ databases">
        <title>Comparative genomics of biotechnologically important yeasts.</title>
        <authorList>
            <consortium name="DOE Joint Genome Institute"/>
            <person name="Riley R."/>
            <person name="Haridas S."/>
            <person name="Wolfe K.H."/>
            <person name="Lopes M.R."/>
            <person name="Hittinger C.T."/>
            <person name="Goker M."/>
            <person name="Salamov A."/>
            <person name="Wisecaver J."/>
            <person name="Long T.M."/>
            <person name="Aerts A.L."/>
            <person name="Barry K."/>
            <person name="Choi C."/>
            <person name="Clum A."/>
            <person name="Coughlan A.Y."/>
            <person name="Deshpande S."/>
            <person name="Douglass A.P."/>
            <person name="Hanson S.J."/>
            <person name="Klenk H.-P."/>
            <person name="Labutti K."/>
            <person name="Lapidus A."/>
            <person name="Lindquist E."/>
            <person name="Lipzen A."/>
            <person name="Meier-Kolthoff J.P."/>
            <person name="Ohm R.A."/>
            <person name="Otillar R.P."/>
            <person name="Pangilinan J."/>
            <person name="Peng Y."/>
            <person name="Rokas A."/>
            <person name="Rosa C.A."/>
            <person name="Scheuner C."/>
            <person name="Sibirny A.A."/>
            <person name="Slot J.C."/>
            <person name="Stielow J.B."/>
            <person name="Sun H."/>
            <person name="Kurtzman C.P."/>
            <person name="Blackwell M."/>
            <person name="Jeffries T.W."/>
            <person name="Grigoriev I.V."/>
        </authorList>
    </citation>
    <scope>NUCLEOTIDE SEQUENCE [LARGE SCALE GENOMIC DNA]</scope>
    <source>
        <strain evidence="11">NRRL Y-17796</strain>
    </source>
</reference>
<evidence type="ECO:0000256" key="7">
    <source>
        <dbReference type="ARBA" id="ARBA00023002"/>
    </source>
</evidence>
<dbReference type="Pfam" id="PF02219">
    <property type="entry name" value="MTHFR"/>
    <property type="match status" value="1"/>
</dbReference>
<dbReference type="CDD" id="cd00537">
    <property type="entry name" value="MTHFR"/>
    <property type="match status" value="1"/>
</dbReference>
<dbReference type="GO" id="GO:0005829">
    <property type="term" value="C:cytosol"/>
    <property type="evidence" value="ECO:0007669"/>
    <property type="project" value="TreeGrafter"/>
</dbReference>
<protein>
    <recommendedName>
        <fullName evidence="9">MTHFR SAM-binding regulatory domain-containing protein</fullName>
    </recommendedName>
</protein>
<dbReference type="GO" id="GO:0035999">
    <property type="term" value="P:tetrahydrofolate interconversion"/>
    <property type="evidence" value="ECO:0007669"/>
    <property type="project" value="UniProtKB-UniPathway"/>
</dbReference>
<dbReference type="EMBL" id="KV453843">
    <property type="protein sequence ID" value="ODV88732.1"/>
    <property type="molecule type" value="Genomic_DNA"/>
</dbReference>
<dbReference type="Pfam" id="PF21895">
    <property type="entry name" value="MTHFR_C"/>
    <property type="match status" value="1"/>
</dbReference>
<evidence type="ECO:0000256" key="4">
    <source>
        <dbReference type="ARBA" id="ARBA00022630"/>
    </source>
</evidence>
<dbReference type="PANTHER" id="PTHR45754">
    <property type="entry name" value="METHYLENETETRAHYDROFOLATE REDUCTASE"/>
    <property type="match status" value="1"/>
</dbReference>
<gene>
    <name evidence="10" type="ORF">CANCADRAFT_128000</name>
</gene>
<comment type="similarity">
    <text evidence="3">Belongs to the methylenetetrahydrofolate reductase family.</text>
</comment>
<organism evidence="10 11">
    <name type="scientific">Tortispora caseinolytica NRRL Y-17796</name>
    <dbReference type="NCBI Taxonomy" id="767744"/>
    <lineage>
        <taxon>Eukaryota</taxon>
        <taxon>Fungi</taxon>
        <taxon>Dikarya</taxon>
        <taxon>Ascomycota</taxon>
        <taxon>Saccharomycotina</taxon>
        <taxon>Trigonopsidomycetes</taxon>
        <taxon>Trigonopsidales</taxon>
        <taxon>Trigonopsidaceae</taxon>
        <taxon>Tortispora</taxon>
    </lineage>
</organism>
<dbReference type="UniPathway" id="UPA00193"/>
<dbReference type="AlphaFoldDB" id="A0A1E4TAE8"/>
<dbReference type="InterPro" id="IPR004621">
    <property type="entry name" value="Fadh2_euk"/>
</dbReference>
<evidence type="ECO:0000256" key="3">
    <source>
        <dbReference type="ARBA" id="ARBA00006743"/>
    </source>
</evidence>
<evidence type="ECO:0000256" key="2">
    <source>
        <dbReference type="ARBA" id="ARBA00004777"/>
    </source>
</evidence>
<sequence>MKITQKLETASKPSYSFEYFVPKTTQGLHNLYDRMDRMYLLGPQFIDITWNAGGSDGSHLTPEMVATAQSIYGLETCMHLTCTRMPAEKVDEALDAAYESGCNNILALRGDKPDENDMQDGEDHFTYAVDLVRHIRSRFGDHFDIGVAGYPEGHDEQDDSSLLMQHLKDKVDAGASFIITQMFYDVDRFLTWVQECRDAGITVPIIPGIMPISTYAAFIRRASWCKVVVPDYFMQAIEPHKDDDAKVRDIGADLVADMCRKILAAGITHLHFYTMNLEKATCMILDRLGVTPEVDAVNPLPWRQSLARNRRSENVRPIFWKNRKLSYIARTQDWDEFPNGRWGDSRSPAYGDLDINGVAFRLVTSQKAAQQWGEPKTIGDISALFVKYVKGELSSLPWSDSPISPEVNCIQEQLIELDQRGLLTINCQPAINGVPSSDPVHGWGPKNGYVYQKAYLELLLPPDVVDQLIARVNQVNSKQNDVVTYYCVNNNGDLRTNSVDDGPTAVTWGIFPGKEVVQPTIVEMTSFMAWKDEAYRLAGEWAKCYPTSSPARALIETIAESWCLINIVHNNYFDAMAIFDLFDGISALPTGTVDA</sequence>
<dbReference type="FunFam" id="3.20.20.220:FF:000002">
    <property type="entry name" value="Methylenetetrahydrofolate reductase"/>
    <property type="match status" value="1"/>
</dbReference>
<keyword evidence="5" id="KW-0274">FAD</keyword>
<dbReference type="InterPro" id="IPR029041">
    <property type="entry name" value="FAD-linked_oxidoreductase-like"/>
</dbReference>
<evidence type="ECO:0000313" key="10">
    <source>
        <dbReference type="EMBL" id="ODV88732.1"/>
    </source>
</evidence>
<keyword evidence="4" id="KW-0285">Flavoprotein</keyword>
<comment type="pathway">
    <text evidence="2 8">One-carbon metabolism; tetrahydrofolate interconversion.</text>
</comment>
<keyword evidence="6" id="KW-0521">NADP</keyword>
<dbReference type="Gene3D" id="3.20.20.220">
    <property type="match status" value="1"/>
</dbReference>
<proteinExistence type="inferred from homology"/>
<accession>A0A1E4TAE8</accession>
<evidence type="ECO:0000259" key="9">
    <source>
        <dbReference type="Pfam" id="PF21895"/>
    </source>
</evidence>
<dbReference type="GO" id="GO:0009086">
    <property type="term" value="P:methionine biosynthetic process"/>
    <property type="evidence" value="ECO:0007669"/>
    <property type="project" value="EnsemblFungi"/>
</dbReference>
<comment type="cofactor">
    <cofactor evidence="1">
        <name>FAD</name>
        <dbReference type="ChEBI" id="CHEBI:57692"/>
    </cofactor>
</comment>
<dbReference type="SUPFAM" id="SSF51730">
    <property type="entry name" value="FAD-linked oxidoreductase"/>
    <property type="match status" value="1"/>
</dbReference>
<dbReference type="NCBIfam" id="TIGR00677">
    <property type="entry name" value="fadh2_euk"/>
    <property type="match status" value="1"/>
</dbReference>
<evidence type="ECO:0000256" key="1">
    <source>
        <dbReference type="ARBA" id="ARBA00001974"/>
    </source>
</evidence>
<dbReference type="GO" id="GO:0071949">
    <property type="term" value="F:FAD binding"/>
    <property type="evidence" value="ECO:0007669"/>
    <property type="project" value="TreeGrafter"/>
</dbReference>
<dbReference type="PANTHER" id="PTHR45754:SF3">
    <property type="entry name" value="METHYLENETETRAHYDROFOLATE REDUCTASE (NADPH)"/>
    <property type="match status" value="1"/>
</dbReference>
<feature type="domain" description="MTHFR SAM-binding regulatory" evidence="9">
    <location>
        <begin position="299"/>
        <end position="583"/>
    </location>
</feature>
<dbReference type="InterPro" id="IPR053806">
    <property type="entry name" value="MTHFR_C"/>
</dbReference>
<evidence type="ECO:0000256" key="5">
    <source>
        <dbReference type="ARBA" id="ARBA00022827"/>
    </source>
</evidence>
<dbReference type="InterPro" id="IPR003171">
    <property type="entry name" value="Mehydrof_redctse-like"/>
</dbReference>
<evidence type="ECO:0000313" key="11">
    <source>
        <dbReference type="Proteomes" id="UP000095023"/>
    </source>
</evidence>
<dbReference type="GO" id="GO:0004489">
    <property type="term" value="F:methylenetetrahydrofolate reductase [NAD(P)H] activity"/>
    <property type="evidence" value="ECO:0007669"/>
    <property type="project" value="EnsemblFungi"/>
</dbReference>
<dbReference type="Proteomes" id="UP000095023">
    <property type="component" value="Unassembled WGS sequence"/>
</dbReference>
<evidence type="ECO:0000256" key="8">
    <source>
        <dbReference type="RuleBase" id="RU004254"/>
    </source>
</evidence>